<feature type="domain" description="HTH luxR-type" evidence="2">
    <location>
        <begin position="137"/>
        <end position="194"/>
    </location>
</feature>
<keyword evidence="4" id="KW-1185">Reference proteome</keyword>
<evidence type="ECO:0000256" key="1">
    <source>
        <dbReference type="ARBA" id="ARBA00023125"/>
    </source>
</evidence>
<dbReference type="GeneID" id="302711620"/>
<protein>
    <submittedName>
        <fullName evidence="3">Helix-turn-helix transcriptional regulator</fullName>
    </submittedName>
</protein>
<proteinExistence type="predicted"/>
<comment type="caution">
    <text evidence="3">The sequence shown here is derived from an EMBL/GenBank/DDBJ whole genome shotgun (WGS) entry which is preliminary data.</text>
</comment>
<organism evidence="3 4">
    <name type="scientific">Rahnella variigena</name>
    <dbReference type="NCBI Taxonomy" id="574964"/>
    <lineage>
        <taxon>Bacteria</taxon>
        <taxon>Pseudomonadati</taxon>
        <taxon>Pseudomonadota</taxon>
        <taxon>Gammaproteobacteria</taxon>
        <taxon>Enterobacterales</taxon>
        <taxon>Yersiniaceae</taxon>
        <taxon>Rahnella</taxon>
    </lineage>
</organism>
<dbReference type="Proteomes" id="UP000284853">
    <property type="component" value="Unassembled WGS sequence"/>
</dbReference>
<evidence type="ECO:0000259" key="2">
    <source>
        <dbReference type="SMART" id="SM00421"/>
    </source>
</evidence>
<accession>A0ABX9PNW0</accession>
<gene>
    <name evidence="3" type="ORF">CKQ54_22715</name>
</gene>
<dbReference type="Pfam" id="PF00196">
    <property type="entry name" value="GerE"/>
    <property type="match status" value="1"/>
</dbReference>
<name>A0ABX9PNW0_9GAMM</name>
<dbReference type="EMBL" id="NSDJ01000002">
    <property type="protein sequence ID" value="RKF66220.1"/>
    <property type="molecule type" value="Genomic_DNA"/>
</dbReference>
<evidence type="ECO:0000313" key="3">
    <source>
        <dbReference type="EMBL" id="RKF66220.1"/>
    </source>
</evidence>
<dbReference type="InterPro" id="IPR036388">
    <property type="entry name" value="WH-like_DNA-bd_sf"/>
</dbReference>
<dbReference type="SUPFAM" id="SSF46894">
    <property type="entry name" value="C-terminal effector domain of the bipartite response regulators"/>
    <property type="match status" value="1"/>
</dbReference>
<dbReference type="Gene3D" id="1.10.10.10">
    <property type="entry name" value="Winged helix-like DNA-binding domain superfamily/Winged helix DNA-binding domain"/>
    <property type="match status" value="1"/>
</dbReference>
<dbReference type="RefSeq" id="WP_120162267.1">
    <property type="nucleotide sequence ID" value="NZ_NSDJ01000002.1"/>
</dbReference>
<evidence type="ECO:0000313" key="4">
    <source>
        <dbReference type="Proteomes" id="UP000284853"/>
    </source>
</evidence>
<dbReference type="InterPro" id="IPR000792">
    <property type="entry name" value="Tscrpt_reg_LuxR_C"/>
</dbReference>
<dbReference type="InterPro" id="IPR016032">
    <property type="entry name" value="Sig_transdc_resp-reg_C-effctor"/>
</dbReference>
<reference evidence="3 4" key="1">
    <citation type="submission" date="2017-08" db="EMBL/GenBank/DDBJ databases">
        <title>Comparative genomics of bacteria isolated from necrotic lesions of AOD affected trees.</title>
        <authorList>
            <person name="Doonan J."/>
            <person name="Denman S."/>
            <person name="Mcdonald J.E."/>
        </authorList>
    </citation>
    <scope>NUCLEOTIDE SEQUENCE [LARGE SCALE GENOMIC DNA]</scope>
    <source>
        <strain evidence="3 4">CIP 105588</strain>
    </source>
</reference>
<keyword evidence="1" id="KW-0238">DNA-binding</keyword>
<sequence length="210" mass="24501">MDIKVICSDADFYFKNGISKIIEDALPTKNKISFVDKINSESISQADFIIINAAHWRLYMCHPAYRFRKKSSVLILFTDDDSNISSEKLPVCYQSLTCISQTETVRNVKYKIAKAWFLANELNISYYRSGDCIRCKLPRISLIQLRVLHHFKKGDTVHQTAKYLGVSVKTVYTHKYNIMRKFYIKGDFLFYSFIRHVSLFELYTGSLNDE</sequence>
<dbReference type="SMART" id="SM00421">
    <property type="entry name" value="HTH_LUXR"/>
    <property type="match status" value="1"/>
</dbReference>